<dbReference type="InterPro" id="IPR010982">
    <property type="entry name" value="Lambda_DNA-bd_dom_sf"/>
</dbReference>
<dbReference type="Gene3D" id="1.10.260.40">
    <property type="entry name" value="lambda repressor-like DNA-binding domains"/>
    <property type="match status" value="1"/>
</dbReference>
<accession>A0A3B0ZAX6</accession>
<dbReference type="AlphaFoldDB" id="A0A3B0ZAX6"/>
<evidence type="ECO:0000313" key="1">
    <source>
        <dbReference type="EMBL" id="VAW77846.1"/>
    </source>
</evidence>
<name>A0A3B0ZAX6_9ZZZZ</name>
<proteinExistence type="predicted"/>
<evidence type="ECO:0008006" key="2">
    <source>
        <dbReference type="Google" id="ProtNLM"/>
    </source>
</evidence>
<dbReference type="SUPFAM" id="SSF47413">
    <property type="entry name" value="lambda repressor-like DNA-binding domains"/>
    <property type="match status" value="1"/>
</dbReference>
<protein>
    <recommendedName>
        <fullName evidence="2">HTH cro/C1-type domain-containing protein</fullName>
    </recommendedName>
</protein>
<sequence>MFSINDSERTALVELGERLKRRRLQAREPQARTAARLGVSLPTYRKLEKGDPSTQIGTWIRALRLYGSLDHLETLLPESLFDEANGRRQRAPRAAR</sequence>
<dbReference type="Pfam" id="PF13560">
    <property type="entry name" value="HTH_31"/>
    <property type="match status" value="1"/>
</dbReference>
<dbReference type="CDD" id="cd00093">
    <property type="entry name" value="HTH_XRE"/>
    <property type="match status" value="1"/>
</dbReference>
<dbReference type="GO" id="GO:0003677">
    <property type="term" value="F:DNA binding"/>
    <property type="evidence" value="ECO:0007669"/>
    <property type="project" value="InterPro"/>
</dbReference>
<organism evidence="1">
    <name type="scientific">hydrothermal vent metagenome</name>
    <dbReference type="NCBI Taxonomy" id="652676"/>
    <lineage>
        <taxon>unclassified sequences</taxon>
        <taxon>metagenomes</taxon>
        <taxon>ecological metagenomes</taxon>
    </lineage>
</organism>
<dbReference type="InterPro" id="IPR001387">
    <property type="entry name" value="Cro/C1-type_HTH"/>
</dbReference>
<dbReference type="EMBL" id="UOFK01000131">
    <property type="protein sequence ID" value="VAW77846.1"/>
    <property type="molecule type" value="Genomic_DNA"/>
</dbReference>
<gene>
    <name evidence="1" type="ORF">MNBD_GAMMA13-896</name>
</gene>
<reference evidence="1" key="1">
    <citation type="submission" date="2018-06" db="EMBL/GenBank/DDBJ databases">
        <authorList>
            <person name="Zhirakovskaya E."/>
        </authorList>
    </citation>
    <scope>NUCLEOTIDE SEQUENCE</scope>
</reference>